<name>A0A1I7G0B9_9FLAO</name>
<dbReference type="InterPro" id="IPR027417">
    <property type="entry name" value="P-loop_NTPase"/>
</dbReference>
<dbReference type="OrthoDB" id="779537at2"/>
<dbReference type="CDD" id="cd00009">
    <property type="entry name" value="AAA"/>
    <property type="match status" value="1"/>
</dbReference>
<dbReference type="NCBIfam" id="NF041815">
    <property type="entry name" value="Avs4"/>
    <property type="match status" value="1"/>
</dbReference>
<proteinExistence type="predicted"/>
<keyword evidence="2" id="KW-1185">Reference proteome</keyword>
<dbReference type="STRING" id="1224947.SAMN05216480_1038"/>
<dbReference type="RefSeq" id="WP_093024089.1">
    <property type="nucleotide sequence ID" value="NZ_FPBK01000003.1"/>
</dbReference>
<organism evidence="1 2">
    <name type="scientific">Pustulibacterium marinum</name>
    <dbReference type="NCBI Taxonomy" id="1224947"/>
    <lineage>
        <taxon>Bacteria</taxon>
        <taxon>Pseudomonadati</taxon>
        <taxon>Bacteroidota</taxon>
        <taxon>Flavobacteriia</taxon>
        <taxon>Flavobacteriales</taxon>
        <taxon>Flavobacteriaceae</taxon>
        <taxon>Pustulibacterium</taxon>
    </lineage>
</organism>
<accession>A0A1I7G0B9</accession>
<evidence type="ECO:0000313" key="2">
    <source>
        <dbReference type="Proteomes" id="UP000199138"/>
    </source>
</evidence>
<reference evidence="1 2" key="1">
    <citation type="submission" date="2016-10" db="EMBL/GenBank/DDBJ databases">
        <authorList>
            <person name="de Groot N.N."/>
        </authorList>
    </citation>
    <scope>NUCLEOTIDE SEQUENCE [LARGE SCALE GENOMIC DNA]</scope>
    <source>
        <strain evidence="1 2">CGMCC 1.12333</strain>
    </source>
</reference>
<evidence type="ECO:0008006" key="3">
    <source>
        <dbReference type="Google" id="ProtNLM"/>
    </source>
</evidence>
<gene>
    <name evidence="1" type="ORF">SAMN05216480_1038</name>
</gene>
<dbReference type="Gene3D" id="3.40.50.300">
    <property type="entry name" value="P-loop containing nucleotide triphosphate hydrolases"/>
    <property type="match status" value="1"/>
</dbReference>
<sequence length="1570" mass="184768">MIKLNWNIFRAKFDGEETSMFELLAYHLFCDEYNVPTGIFRFKNQTGIETEPIEKDNQLIGFQAKYYDSKVSDNKEDIIDSIKKAKSKNKDLDKILFYLNKEFSESSSKDKKDPKYKVEIEKEAENINIEIIWKVQSNFEIQLAKPHISYLGEYFFSNEKSKVDSLNEIDLHTKSILTPIHCDIQYKENQIKIDRNDIILEIESQTNTFKSIIISGNGGTGKTALVKELYDRNKSKPFYVFKANEFLIKHINDLFFPYSISFSDFLKCHENEKSKVIIIDSAERLSEIENNEPFKEFVASLIENNWCIIFTTRNIYLDDLRFQLIHVYRLSPNNISLENITEDELNKFAQSYGFIIPPEIRLQHLIRNPFYLNQYLTFYSEDSQKASYSDFKTNLWKTKIQNSTYTKNNIHIEREECFLSLAKDRSKSGNFYSKAEGYSKEPLSLLQNEEIIEYSSSNNGYFITHDIYEEWALDLLIERTFQEHKRDLDSFFAELGTSLSIRRAFRLWISNKIFLNPDEIEEIIEEVIYSETIDTSWQDEILISILLSDISNNFFCERKDLLFKEEFKLLRRIIFLLRTACKEVNEPLMKMLKVNDEDISPEYIFTIPKGSGWGAIINVISNEFESFSIEDASFLIPLLKEWNDEFKTGTITRESSKIALKFYECIISQKETYRYSDILKGLVKIIIQGARELVAELQEIFKNVIDNKWTNHNSPYNKLCKYVLTKTHENIPIIQALPSEIIKIADLFWFKQESEDNDMFGYGGIDMEQYYSLNKNGFDYFPSSALQTPIYWLLRFSPKETFDFIVDFTNRTVEYYSKSKYGEDVECVDIHIDDGITQKQYISNALWSMHRGTGSPVTPHVLQCMHMALEKYLLETAKIDKTNILSQWLKYLLAKSKSASITSVVASVVKAHPEKYFEIAEILFKSIELFLYDITLYTSEHTAATIYRIGAGMNQRNKVHEDERIKTLKDKHRKVTIEHIALNYQFFKSEETKDEEVERRQNSIWSIIDEHKKKKLTKTQKLLIARIDRRKMKPKIEQKDNGILVDLNPEIEPELKRYSEEGEKEYSSFMKYTALSLWSRNKFDQKQDTSQYAQYENNPNLVIKEINELINPDIAKSNHFDFSTPAFASFALLKEYSESLSEEELELCRDIIHDFAIAPLRDGYGYQISDGVEVAINAIPLLYRLFPDNKKDYNNLLLLILFDEHSIGEYKRVCDYSIESIVNSLWEISSEDALIIIYAFLKIKPLYSNFKNVADGESKHPFSPRKPQAVLVREFIESNEDEIEDVFQVDVSDINFDDLNLNDFELKDLETVIQLVPIKSQNKLLNSFILKILPILFENLLKYKRETNLIKLRFRFFRKICPFILNKDSQEISSFISPIVNHLSSSEETKYLLEEFISTQDRINRYEQFWLVWEAFYSHIVRIAKEGGYHTKELVHSYLLAWPWWRKDAKEWHSLKSRDKRFYKRIVADLGENVFVLDSVSQVLNQIGSNFINDGIFWISDMLNSNKNLWTDKLGVNTVYYLEILIRKYLFINRTEVRRNKNLKERVLVILNFLIEKSSVNAYLLREEIL</sequence>
<dbReference type="SUPFAM" id="SSF52540">
    <property type="entry name" value="P-loop containing nucleoside triphosphate hydrolases"/>
    <property type="match status" value="1"/>
</dbReference>
<protein>
    <recommendedName>
        <fullName evidence="3">ATPase family associated with various cellular activities (AAA)</fullName>
    </recommendedName>
</protein>
<dbReference type="EMBL" id="FPBK01000003">
    <property type="protein sequence ID" value="SFU41756.1"/>
    <property type="molecule type" value="Genomic_DNA"/>
</dbReference>
<dbReference type="Proteomes" id="UP000199138">
    <property type="component" value="Unassembled WGS sequence"/>
</dbReference>
<evidence type="ECO:0000313" key="1">
    <source>
        <dbReference type="EMBL" id="SFU41756.1"/>
    </source>
</evidence>